<dbReference type="Proteomes" id="UP000623958">
    <property type="component" value="Unassembled WGS sequence"/>
</dbReference>
<reference evidence="2" key="1">
    <citation type="journal article" date="2014" name="Int. J. Syst. Evol. Microbiol.">
        <title>Complete genome sequence of Corynebacterium casei LMG S-19264T (=DSM 44701T), isolated from a smear-ripened cheese.</title>
        <authorList>
            <consortium name="US DOE Joint Genome Institute (JGI-PGF)"/>
            <person name="Walter F."/>
            <person name="Albersmeier A."/>
            <person name="Kalinowski J."/>
            <person name="Ruckert C."/>
        </authorList>
    </citation>
    <scope>NUCLEOTIDE SEQUENCE</scope>
    <source>
        <strain evidence="2">JCM 13306</strain>
    </source>
</reference>
<dbReference type="Pfam" id="PF26642">
    <property type="entry name" value="XAC0095_dom"/>
    <property type="match status" value="1"/>
</dbReference>
<accession>A0A919KIL3</accession>
<organism evidence="2 3">
    <name type="scientific">Xanthomonas boreopolis</name>
    <dbReference type="NCBI Taxonomy" id="86183"/>
    <lineage>
        <taxon>Bacteria</taxon>
        <taxon>Pseudomonadati</taxon>
        <taxon>Pseudomonadota</taxon>
        <taxon>Gammaproteobacteria</taxon>
        <taxon>Lysobacterales</taxon>
        <taxon>Lysobacteraceae</taxon>
        <taxon>Xanthomonas</taxon>
    </lineage>
</organism>
<evidence type="ECO:0000313" key="2">
    <source>
        <dbReference type="EMBL" id="GHH57673.1"/>
    </source>
</evidence>
<feature type="domain" description="XAC0095-like" evidence="1">
    <location>
        <begin position="11"/>
        <end position="78"/>
    </location>
</feature>
<comment type="caution">
    <text evidence="2">The sequence shown here is derived from an EMBL/GenBank/DDBJ whole genome shotgun (WGS) entry which is preliminary data.</text>
</comment>
<gene>
    <name evidence="2" type="ORF">GCM10009090_29150</name>
</gene>
<evidence type="ECO:0000313" key="3">
    <source>
        <dbReference type="Proteomes" id="UP000623958"/>
    </source>
</evidence>
<dbReference type="EMBL" id="BNBA01000026">
    <property type="protein sequence ID" value="GHH57673.1"/>
    <property type="molecule type" value="Genomic_DNA"/>
</dbReference>
<proteinExistence type="predicted"/>
<dbReference type="InterPro" id="IPR058099">
    <property type="entry name" value="T3SS_XAC0095_dom"/>
</dbReference>
<dbReference type="RefSeq" id="WP_434029705.1">
    <property type="nucleotide sequence ID" value="NZ_BNBA01000026.1"/>
</dbReference>
<protein>
    <recommendedName>
        <fullName evidence="1">XAC0095-like domain-containing protein</fullName>
    </recommendedName>
</protein>
<evidence type="ECO:0000259" key="1">
    <source>
        <dbReference type="Pfam" id="PF26642"/>
    </source>
</evidence>
<dbReference type="AlphaFoldDB" id="A0A919KIL3"/>
<name>A0A919KIL3_9XANT</name>
<dbReference type="NCBIfam" id="NF047335">
    <property type="entry name" value="T3SS_XAC0095"/>
    <property type="match status" value="1"/>
</dbReference>
<reference evidence="2" key="2">
    <citation type="submission" date="2020-09" db="EMBL/GenBank/DDBJ databases">
        <authorList>
            <person name="Sun Q."/>
            <person name="Ohkuma M."/>
        </authorList>
    </citation>
    <scope>NUCLEOTIDE SEQUENCE</scope>
    <source>
        <strain evidence="2">JCM 13306</strain>
    </source>
</reference>
<sequence>MSEHAYDDRDMPGYFLPEDSKFRLARLSDHIKFLSRLAQPRIADEEKEWAPEVRMGELAFCLELLADQVDLVLDEVSWPALRTESEDAPERDIANEVPEVESEKYAFGITTDQFDALDRLIQAISAHGDVVAASDTAEFADGTLPQIGHAIFDAVETVRGLLDRIEAQPLGNGASRRSGVGEERAVYAVVRTESSHSVPMH</sequence>
<keyword evidence="3" id="KW-1185">Reference proteome</keyword>